<evidence type="ECO:0000256" key="11">
    <source>
        <dbReference type="ARBA" id="ARBA00047559"/>
    </source>
</evidence>
<dbReference type="CDD" id="cd06606">
    <property type="entry name" value="STKc_MAPKKK"/>
    <property type="match status" value="1"/>
</dbReference>
<evidence type="ECO:0000256" key="3">
    <source>
        <dbReference type="ARBA" id="ARBA00022527"/>
    </source>
</evidence>
<reference evidence="16" key="1">
    <citation type="journal article" date="2023" name="Plant J.">
        <title>Genome sequences and population genomics provide insights into the demographic history, inbreeding, and mutation load of two 'living fossil' tree species of Dipteronia.</title>
        <authorList>
            <person name="Feng Y."/>
            <person name="Comes H.P."/>
            <person name="Chen J."/>
            <person name="Zhu S."/>
            <person name="Lu R."/>
            <person name="Zhang X."/>
            <person name="Li P."/>
            <person name="Qiu J."/>
            <person name="Olsen K.M."/>
            <person name="Qiu Y."/>
        </authorList>
    </citation>
    <scope>NUCLEOTIDE SEQUENCE</scope>
    <source>
        <strain evidence="16">KIB01</strain>
    </source>
</reference>
<keyword evidence="7 13" id="KW-0547">Nucleotide-binding</keyword>
<evidence type="ECO:0000256" key="5">
    <source>
        <dbReference type="ARBA" id="ARBA00022679"/>
    </source>
</evidence>
<accession>A0AAD9U8I6</accession>
<dbReference type="InterPro" id="IPR000719">
    <property type="entry name" value="Prot_kinase_dom"/>
</dbReference>
<dbReference type="Gene3D" id="1.10.510.10">
    <property type="entry name" value="Transferase(Phosphotransferase) domain 1"/>
    <property type="match status" value="1"/>
</dbReference>
<dbReference type="PANTHER" id="PTHR48011:SF4">
    <property type="entry name" value="MITOGEN-ACTIVATED PROTEIN KINASE KINASE KINASE 19"/>
    <property type="match status" value="1"/>
</dbReference>
<dbReference type="GO" id="GO:0005524">
    <property type="term" value="F:ATP binding"/>
    <property type="evidence" value="ECO:0007669"/>
    <property type="project" value="UniProtKB-UniRule"/>
</dbReference>
<dbReference type="PANTHER" id="PTHR48011">
    <property type="entry name" value="CCR4-NOT TRANSCRIPTIONAL COMPLEX SUBUNIT CAF120-RELATED"/>
    <property type="match status" value="1"/>
</dbReference>
<dbReference type="InterPro" id="IPR008271">
    <property type="entry name" value="Ser/Thr_kinase_AS"/>
</dbReference>
<protein>
    <recommendedName>
        <fullName evidence="2">mitogen-activated protein kinase kinase kinase</fullName>
        <ecNumber evidence="2">2.7.11.25</ecNumber>
    </recommendedName>
</protein>
<dbReference type="SUPFAM" id="SSF56112">
    <property type="entry name" value="Protein kinase-like (PK-like)"/>
    <property type="match status" value="1"/>
</dbReference>
<dbReference type="AlphaFoldDB" id="A0AAD9U8I6"/>
<sequence>MDWTRGHTIGQGSSATVSLATSLLSRNVFAAKSAELSESEFLQREQKILSSLNSPYIITYKGCDITSENNKLIYNLFMEYAAGGSLTNVIRRHGVGGCCLDEPTIANYTRQILQGLEYLHSNGLVHCDIKGRNILITESGAKIADFGCAKWQSEEVSSRGGTPMFMAPEVARGEHQGFASDIWAVGCTVIEMASGGPPWSDATDPVTVLYRIAYSGESPELPGCLSKQAKDFLSKCLRRNPKERWTTTQLLGHSFLEQFNSCTTNPIQESNSSTSNSPTSILDQDKIWNSLVDETQTTSLRNVMIPSSSLNTVTDERIRRLSSFSDDQQGPSWSWDDESWITVRQNSNNNMIITTIRDDEIEDKDDMICGPVLLEYSISGGLEKQKNYYNSEKLLDCLNSNVISSSRISGGINSCGLCTSDTNIVVIRDRLLSPPLISTLIS</sequence>
<evidence type="ECO:0000256" key="14">
    <source>
        <dbReference type="RuleBase" id="RU000304"/>
    </source>
</evidence>
<dbReference type="InterPro" id="IPR052751">
    <property type="entry name" value="Plant_MAPKKK"/>
</dbReference>
<evidence type="ECO:0000256" key="4">
    <source>
        <dbReference type="ARBA" id="ARBA00022553"/>
    </source>
</evidence>
<dbReference type="GO" id="GO:0005634">
    <property type="term" value="C:nucleus"/>
    <property type="evidence" value="ECO:0007669"/>
    <property type="project" value="UniProtKB-SubCell"/>
</dbReference>
<dbReference type="GO" id="GO:0019901">
    <property type="term" value="F:protein kinase binding"/>
    <property type="evidence" value="ECO:0007669"/>
    <property type="project" value="UniProtKB-ARBA"/>
</dbReference>
<comment type="similarity">
    <text evidence="14">Belongs to the protein kinase superfamily.</text>
</comment>
<evidence type="ECO:0000256" key="9">
    <source>
        <dbReference type="ARBA" id="ARBA00022840"/>
    </source>
</evidence>
<evidence type="ECO:0000256" key="2">
    <source>
        <dbReference type="ARBA" id="ARBA00012406"/>
    </source>
</evidence>
<name>A0AAD9U8I6_9ROSI</name>
<comment type="caution">
    <text evidence="16">The sequence shown here is derived from an EMBL/GenBank/DDBJ whole genome shotgun (WGS) entry which is preliminary data.</text>
</comment>
<dbReference type="GO" id="GO:0009738">
    <property type="term" value="P:abscisic acid-activated signaling pathway"/>
    <property type="evidence" value="ECO:0007669"/>
    <property type="project" value="UniProtKB-KW"/>
</dbReference>
<keyword evidence="10" id="KW-0539">Nucleus</keyword>
<dbReference type="PROSITE" id="PS00107">
    <property type="entry name" value="PROTEIN_KINASE_ATP"/>
    <property type="match status" value="1"/>
</dbReference>
<keyword evidence="4" id="KW-0597">Phosphoprotein</keyword>
<evidence type="ECO:0000259" key="15">
    <source>
        <dbReference type="PROSITE" id="PS50011"/>
    </source>
</evidence>
<comment type="catalytic activity">
    <reaction evidence="11">
        <text>L-threonyl-[protein] + ATP = O-phospho-L-threonyl-[protein] + ADP + H(+)</text>
        <dbReference type="Rhea" id="RHEA:46608"/>
        <dbReference type="Rhea" id="RHEA-COMP:11060"/>
        <dbReference type="Rhea" id="RHEA-COMP:11605"/>
        <dbReference type="ChEBI" id="CHEBI:15378"/>
        <dbReference type="ChEBI" id="CHEBI:30013"/>
        <dbReference type="ChEBI" id="CHEBI:30616"/>
        <dbReference type="ChEBI" id="CHEBI:61977"/>
        <dbReference type="ChEBI" id="CHEBI:456216"/>
        <dbReference type="EC" id="2.7.11.25"/>
    </reaction>
</comment>
<dbReference type="GO" id="GO:0006970">
    <property type="term" value="P:response to osmotic stress"/>
    <property type="evidence" value="ECO:0007669"/>
    <property type="project" value="UniProtKB-ARBA"/>
</dbReference>
<evidence type="ECO:0000313" key="16">
    <source>
        <dbReference type="EMBL" id="KAK2649399.1"/>
    </source>
</evidence>
<evidence type="ECO:0000256" key="10">
    <source>
        <dbReference type="ARBA" id="ARBA00023242"/>
    </source>
</evidence>
<keyword evidence="5" id="KW-0808">Transferase</keyword>
<dbReference type="SMART" id="SM00220">
    <property type="entry name" value="S_TKc"/>
    <property type="match status" value="1"/>
</dbReference>
<dbReference type="EC" id="2.7.11.25" evidence="2"/>
<keyword evidence="6" id="KW-0938">Abscisic acid signaling pathway</keyword>
<evidence type="ECO:0000256" key="6">
    <source>
        <dbReference type="ARBA" id="ARBA00022682"/>
    </source>
</evidence>
<evidence type="ECO:0000313" key="17">
    <source>
        <dbReference type="Proteomes" id="UP001280121"/>
    </source>
</evidence>
<proteinExistence type="inferred from homology"/>
<comment type="catalytic activity">
    <reaction evidence="12">
        <text>L-seryl-[protein] + ATP = O-phospho-L-seryl-[protein] + ADP + H(+)</text>
        <dbReference type="Rhea" id="RHEA:17989"/>
        <dbReference type="Rhea" id="RHEA-COMP:9863"/>
        <dbReference type="Rhea" id="RHEA-COMP:11604"/>
        <dbReference type="ChEBI" id="CHEBI:15378"/>
        <dbReference type="ChEBI" id="CHEBI:29999"/>
        <dbReference type="ChEBI" id="CHEBI:30616"/>
        <dbReference type="ChEBI" id="CHEBI:83421"/>
        <dbReference type="ChEBI" id="CHEBI:456216"/>
        <dbReference type="EC" id="2.7.11.25"/>
    </reaction>
</comment>
<evidence type="ECO:0000256" key="1">
    <source>
        <dbReference type="ARBA" id="ARBA00004123"/>
    </source>
</evidence>
<dbReference type="GO" id="GO:0004709">
    <property type="term" value="F:MAP kinase kinase kinase activity"/>
    <property type="evidence" value="ECO:0007669"/>
    <property type="project" value="UniProtKB-EC"/>
</dbReference>
<feature type="binding site" evidence="13">
    <location>
        <position position="32"/>
    </location>
    <ligand>
        <name>ATP</name>
        <dbReference type="ChEBI" id="CHEBI:30616"/>
    </ligand>
</feature>
<feature type="domain" description="Protein kinase" evidence="15">
    <location>
        <begin position="3"/>
        <end position="256"/>
    </location>
</feature>
<dbReference type="PROSITE" id="PS50011">
    <property type="entry name" value="PROTEIN_KINASE_DOM"/>
    <property type="match status" value="1"/>
</dbReference>
<dbReference type="FunFam" id="1.10.510.10:FF:000852">
    <property type="entry name" value="Mitogen-activated protein kinase kinase kinase 17"/>
    <property type="match status" value="1"/>
</dbReference>
<evidence type="ECO:0000256" key="12">
    <source>
        <dbReference type="ARBA" id="ARBA00048329"/>
    </source>
</evidence>
<evidence type="ECO:0000256" key="7">
    <source>
        <dbReference type="ARBA" id="ARBA00022741"/>
    </source>
</evidence>
<dbReference type="PROSITE" id="PS00108">
    <property type="entry name" value="PROTEIN_KINASE_ST"/>
    <property type="match status" value="1"/>
</dbReference>
<comment type="subcellular location">
    <subcellularLocation>
        <location evidence="1">Nucleus</location>
    </subcellularLocation>
</comment>
<dbReference type="InterPro" id="IPR011009">
    <property type="entry name" value="Kinase-like_dom_sf"/>
</dbReference>
<dbReference type="InterPro" id="IPR017441">
    <property type="entry name" value="Protein_kinase_ATP_BS"/>
</dbReference>
<evidence type="ECO:0000256" key="13">
    <source>
        <dbReference type="PROSITE-ProRule" id="PRU10141"/>
    </source>
</evidence>
<dbReference type="Pfam" id="PF00069">
    <property type="entry name" value="Pkinase"/>
    <property type="match status" value="1"/>
</dbReference>
<keyword evidence="3 14" id="KW-0723">Serine/threonine-protein kinase</keyword>
<keyword evidence="9 13" id="KW-0067">ATP-binding</keyword>
<dbReference type="EMBL" id="JANJYI010000005">
    <property type="protein sequence ID" value="KAK2649399.1"/>
    <property type="molecule type" value="Genomic_DNA"/>
</dbReference>
<evidence type="ECO:0000256" key="8">
    <source>
        <dbReference type="ARBA" id="ARBA00022777"/>
    </source>
</evidence>
<keyword evidence="8" id="KW-0418">Kinase</keyword>
<dbReference type="Proteomes" id="UP001280121">
    <property type="component" value="Unassembled WGS sequence"/>
</dbReference>
<keyword evidence="17" id="KW-1185">Reference proteome</keyword>
<gene>
    <name evidence="16" type="ORF">Ddye_016888</name>
</gene>
<organism evidence="16 17">
    <name type="scientific">Dipteronia dyeriana</name>
    <dbReference type="NCBI Taxonomy" id="168575"/>
    <lineage>
        <taxon>Eukaryota</taxon>
        <taxon>Viridiplantae</taxon>
        <taxon>Streptophyta</taxon>
        <taxon>Embryophyta</taxon>
        <taxon>Tracheophyta</taxon>
        <taxon>Spermatophyta</taxon>
        <taxon>Magnoliopsida</taxon>
        <taxon>eudicotyledons</taxon>
        <taxon>Gunneridae</taxon>
        <taxon>Pentapetalae</taxon>
        <taxon>rosids</taxon>
        <taxon>malvids</taxon>
        <taxon>Sapindales</taxon>
        <taxon>Sapindaceae</taxon>
        <taxon>Hippocastanoideae</taxon>
        <taxon>Acereae</taxon>
        <taxon>Dipteronia</taxon>
    </lineage>
</organism>